<protein>
    <submittedName>
        <fullName evidence="1">Uncharacterized protein</fullName>
    </submittedName>
</protein>
<accession>A0A655P3J3</accession>
<dbReference type="Proteomes" id="UP000044806">
    <property type="component" value="Unassembled WGS sequence"/>
</dbReference>
<organism evidence="1 2">
    <name type="scientific">Vibrio cholerae</name>
    <dbReference type="NCBI Taxonomy" id="666"/>
    <lineage>
        <taxon>Bacteria</taxon>
        <taxon>Pseudomonadati</taxon>
        <taxon>Pseudomonadota</taxon>
        <taxon>Gammaproteobacteria</taxon>
        <taxon>Vibrionales</taxon>
        <taxon>Vibrionaceae</taxon>
        <taxon>Vibrio</taxon>
    </lineage>
</organism>
<reference evidence="1 2" key="1">
    <citation type="submission" date="2015-07" db="EMBL/GenBank/DDBJ databases">
        <authorList>
            <consortium name="Pathogen Informatics"/>
        </authorList>
    </citation>
    <scope>NUCLEOTIDE SEQUENCE [LARGE SCALE GENOMIC DNA]</scope>
    <source>
        <strain evidence="1 2">A51</strain>
    </source>
</reference>
<name>A0A655P3J3_VIBCL</name>
<sequence>MGDLVVANHGTHFIDWAIQEGLFFSRQLRSLDIVQLFPVRLAFKQFGFPPNCSGLEGFFLGL</sequence>
<proteinExistence type="predicted"/>
<dbReference type="AlphaFoldDB" id="A0A655P3J3"/>
<gene>
    <name evidence="1" type="ORF">ERS013165_00550</name>
</gene>
<evidence type="ECO:0000313" key="2">
    <source>
        <dbReference type="Proteomes" id="UP000044806"/>
    </source>
</evidence>
<dbReference type="EMBL" id="CWOW01000002">
    <property type="protein sequence ID" value="CRZ93239.1"/>
    <property type="molecule type" value="Genomic_DNA"/>
</dbReference>
<evidence type="ECO:0000313" key="1">
    <source>
        <dbReference type="EMBL" id="CRZ93239.1"/>
    </source>
</evidence>